<sequence>MAIEGVQPSAARQLLLQHTLLPLISIHLTLNADALFQTECNDTLISTLLVLRPYGNNARYSVPNQSYRIANLQLITRTYGLFPVRFDAPLPELLTVHNLAEDKKGEIAPLFSISSLEQLLKHASANSRTDLYSDMFRKVLTSNRILLFDTLNHPVAHIFVVDYATDSVETVRQLLVEFRNFAFPRYFQISDVLFHAFVAFDSRIVAETEVRRFQEELRTALSVGSSALPMFLGVDSDPLKVRMSKLVDMTIQEQVQHLSLQHTAEDNESIHVPKLLDMTLRLKIYEFLSKVLIPYMEQKIRVWDDLVLLPKKSITGRLFSVSRKFFNNNNNDVTASGTSPNTFNHQDNYYYRSSPEQVIRKLADWSLMLKDFKYAYSTYDLIKKDYTNDKAWVYVASTQELCIISLLLAQTQPLASDTLPLIPDRNTLRKIRHDIIEPYMDNLTYTFKLRFNVKTYAIRSYLIVAELLLNMSSMFSIPWWWDDLIEGYFLKAATDIDAHLISSGAVSGPHVLRAIIYERIGYAKAIAYYVPLEAADLLQPVLKEGVCVQVPEEVEEGGYENSAKIMPQNDNCISGRTRFRKSAMWYLMALWEWRDLDNPHQVLRLLQNLKIRFNVDEVTKNWYDRQGMALESLKSFCLPANREQAS</sequence>
<accession>A0AAX4H6A4</accession>
<organism evidence="1 2">
    <name type="scientific">Australozyma saopauloensis</name>
    <dbReference type="NCBI Taxonomy" id="291208"/>
    <lineage>
        <taxon>Eukaryota</taxon>
        <taxon>Fungi</taxon>
        <taxon>Dikarya</taxon>
        <taxon>Ascomycota</taxon>
        <taxon>Saccharomycotina</taxon>
        <taxon>Pichiomycetes</taxon>
        <taxon>Metschnikowiaceae</taxon>
        <taxon>Australozyma</taxon>
    </lineage>
</organism>
<reference evidence="1 2" key="1">
    <citation type="submission" date="2023-10" db="EMBL/GenBank/DDBJ databases">
        <title>Draft Genome Sequence of Candida saopaulonensis from a very Premature Infant with Sepsis.</title>
        <authorList>
            <person name="Ning Y."/>
            <person name="Dai R."/>
            <person name="Xiao M."/>
            <person name="Xu Y."/>
            <person name="Yan Q."/>
            <person name="Zhang L."/>
        </authorList>
    </citation>
    <scope>NUCLEOTIDE SEQUENCE [LARGE SCALE GENOMIC DNA]</scope>
    <source>
        <strain evidence="1 2">19XY460</strain>
    </source>
</reference>
<dbReference type="AlphaFoldDB" id="A0AAX4H6A4"/>
<dbReference type="Proteomes" id="UP001338582">
    <property type="component" value="Chromosome 2"/>
</dbReference>
<dbReference type="Pfam" id="PF12739">
    <property type="entry name" value="TRAPPC-Trs85"/>
    <property type="match status" value="1"/>
</dbReference>
<dbReference type="PANTHER" id="PTHR12975">
    <property type="entry name" value="TRANSPORT PROTEIN TRAPP"/>
    <property type="match status" value="1"/>
</dbReference>
<dbReference type="EMBL" id="CP138895">
    <property type="protein sequence ID" value="WPK24116.1"/>
    <property type="molecule type" value="Genomic_DNA"/>
</dbReference>
<evidence type="ECO:0000313" key="2">
    <source>
        <dbReference type="Proteomes" id="UP001338582"/>
    </source>
</evidence>
<proteinExistence type="predicted"/>
<dbReference type="PANTHER" id="PTHR12975:SF6">
    <property type="entry name" value="TRAFFICKING PROTEIN PARTICLE COMPLEX SUBUNIT 8"/>
    <property type="match status" value="1"/>
</dbReference>
<name>A0AAX4H6A4_9ASCO</name>
<gene>
    <name evidence="1" type="ORF">PUMCH_001374</name>
</gene>
<dbReference type="RefSeq" id="XP_062876499.1">
    <property type="nucleotide sequence ID" value="XM_063020429.1"/>
</dbReference>
<evidence type="ECO:0000313" key="1">
    <source>
        <dbReference type="EMBL" id="WPK24116.1"/>
    </source>
</evidence>
<dbReference type="GO" id="GO:1990072">
    <property type="term" value="C:TRAPPIII protein complex"/>
    <property type="evidence" value="ECO:0007669"/>
    <property type="project" value="TreeGrafter"/>
</dbReference>
<protein>
    <recommendedName>
        <fullName evidence="3">Trafficking protein particle complex III-specific subunit 85</fullName>
    </recommendedName>
</protein>
<evidence type="ECO:0008006" key="3">
    <source>
        <dbReference type="Google" id="ProtNLM"/>
    </source>
</evidence>
<dbReference type="InterPro" id="IPR024420">
    <property type="entry name" value="TRAPP_III_complex_Trs85"/>
</dbReference>
<dbReference type="GeneID" id="88172439"/>
<dbReference type="KEGG" id="asau:88172439"/>
<keyword evidence="2" id="KW-1185">Reference proteome</keyword>